<name>A0A4Q1K0D5_9GAMM</name>
<keyword evidence="2" id="KW-1185">Reference proteome</keyword>
<dbReference type="OrthoDB" id="5986633at2"/>
<gene>
    <name evidence="1" type="ORF">EPA99_02140</name>
</gene>
<evidence type="ECO:0000313" key="2">
    <source>
        <dbReference type="Proteomes" id="UP000289784"/>
    </source>
</evidence>
<sequence>MKLLAQCVVLYARCLCEVQPLLAPVRVATNLEAAPQLIRFQRCAADADLHLASLDCAIAALPELQRGLLRQAIRQAWRPTLAGSAAADRVGECLLSGAALSLMPAGEGDAPPWQDSTLAAIALRSLRYVLQMTETLPDISAGAALPGFSSQQHAAAWGLTTLLEEQQAALWDAMEKITPADAALLAQAAQAQLAQAVAGSQDAEMLAYFASGVFAERVHA</sequence>
<dbReference type="AlphaFoldDB" id="A0A4Q1K0D5"/>
<comment type="caution">
    <text evidence="1">The sequence shown here is derived from an EMBL/GenBank/DDBJ whole genome shotgun (WGS) entry which is preliminary data.</text>
</comment>
<dbReference type="EMBL" id="SAWZ01000001">
    <property type="protein sequence ID" value="RXR08642.1"/>
    <property type="molecule type" value="Genomic_DNA"/>
</dbReference>
<accession>A0A4Q1K0D5</accession>
<protein>
    <submittedName>
        <fullName evidence="1">Uncharacterized protein</fullName>
    </submittedName>
</protein>
<evidence type="ECO:0000313" key="1">
    <source>
        <dbReference type="EMBL" id="RXR08642.1"/>
    </source>
</evidence>
<dbReference type="Proteomes" id="UP000289784">
    <property type="component" value="Unassembled WGS sequence"/>
</dbReference>
<proteinExistence type="predicted"/>
<reference evidence="1 2" key="1">
    <citation type="submission" date="2019-01" db="EMBL/GenBank/DDBJ databases">
        <title>Pseudoxanthomonas composti sp. nov., isolated from compost.</title>
        <authorList>
            <person name="Yang G."/>
        </authorList>
    </citation>
    <scope>NUCLEOTIDE SEQUENCE [LARGE SCALE GENOMIC DNA]</scope>
    <source>
        <strain evidence="1 2">GSS15</strain>
    </source>
</reference>
<organism evidence="1 2">
    <name type="scientific">Pseudoxanthomonas composti</name>
    <dbReference type="NCBI Taxonomy" id="2137479"/>
    <lineage>
        <taxon>Bacteria</taxon>
        <taxon>Pseudomonadati</taxon>
        <taxon>Pseudomonadota</taxon>
        <taxon>Gammaproteobacteria</taxon>
        <taxon>Lysobacterales</taxon>
        <taxon>Lysobacteraceae</taxon>
        <taxon>Pseudoxanthomonas</taxon>
    </lineage>
</organism>
<dbReference type="RefSeq" id="WP_129469533.1">
    <property type="nucleotide sequence ID" value="NZ_SAWZ01000001.1"/>
</dbReference>